<keyword evidence="3" id="KW-1185">Reference proteome</keyword>
<feature type="compositionally biased region" description="Low complexity" evidence="1">
    <location>
        <begin position="145"/>
        <end position="165"/>
    </location>
</feature>
<dbReference type="Proteomes" id="UP000291259">
    <property type="component" value="Chromosome"/>
</dbReference>
<sequence>MSDEETSGADVSGADALARARTAVADAVAALDAAHARTEVLAEYEPARRVFGVKRSARLRPMGRVWRLGVLALDEEGGLWAHGNVVRAEKPAIRSITANSVAVHRAYRAAAVKGGIAEGETVVFDAVPVALDGRLLEPAEPGEPVDPAGPAAPTAGAQPAASADSPVVVQDGEVFVRWRAGDPSALAPFEPYLRERVDLLAHPTASDD</sequence>
<evidence type="ECO:0000313" key="3">
    <source>
        <dbReference type="Proteomes" id="UP000291259"/>
    </source>
</evidence>
<dbReference type="EMBL" id="CP035491">
    <property type="protein sequence ID" value="QAY72848.1"/>
    <property type="molecule type" value="Genomic_DNA"/>
</dbReference>
<evidence type="ECO:0000256" key="1">
    <source>
        <dbReference type="SAM" id="MobiDB-lite"/>
    </source>
</evidence>
<proteinExistence type="predicted"/>
<dbReference type="KEGG" id="agf:ET445_05300"/>
<dbReference type="RefSeq" id="WP_129189496.1">
    <property type="nucleotide sequence ID" value="NZ_CP035491.1"/>
</dbReference>
<name>A0A4P6FQP3_9MICO</name>
<dbReference type="OrthoDB" id="5122834at2"/>
<evidence type="ECO:0000313" key="2">
    <source>
        <dbReference type="EMBL" id="QAY72848.1"/>
    </source>
</evidence>
<dbReference type="AlphaFoldDB" id="A0A4P6FQP3"/>
<organism evidence="2 3">
    <name type="scientific">Agromyces protaetiae</name>
    <dbReference type="NCBI Taxonomy" id="2509455"/>
    <lineage>
        <taxon>Bacteria</taxon>
        <taxon>Bacillati</taxon>
        <taxon>Actinomycetota</taxon>
        <taxon>Actinomycetes</taxon>
        <taxon>Micrococcales</taxon>
        <taxon>Microbacteriaceae</taxon>
        <taxon>Agromyces</taxon>
    </lineage>
</organism>
<accession>A0A4P6FQP3</accession>
<protein>
    <submittedName>
        <fullName evidence="2">Uncharacterized protein</fullName>
    </submittedName>
</protein>
<reference evidence="2 3" key="1">
    <citation type="submission" date="2019-01" db="EMBL/GenBank/DDBJ databases">
        <title>Genome sequencing of strain FW100M-8.</title>
        <authorList>
            <person name="Heo J."/>
            <person name="Kim S.-J."/>
            <person name="Kim J.-S."/>
            <person name="Hong S.-B."/>
            <person name="Kwon S.-W."/>
        </authorList>
    </citation>
    <scope>NUCLEOTIDE SEQUENCE [LARGE SCALE GENOMIC DNA]</scope>
    <source>
        <strain evidence="2 3">FW100M-8</strain>
    </source>
</reference>
<gene>
    <name evidence="2" type="ORF">ET445_05300</name>
</gene>
<feature type="region of interest" description="Disordered" evidence="1">
    <location>
        <begin position="137"/>
        <end position="165"/>
    </location>
</feature>